<organism evidence="3 4">
    <name type="scientific">Lunatimonas lonarensis</name>
    <dbReference type="NCBI Taxonomy" id="1232681"/>
    <lineage>
        <taxon>Bacteria</taxon>
        <taxon>Pseudomonadati</taxon>
        <taxon>Bacteroidota</taxon>
        <taxon>Cytophagia</taxon>
        <taxon>Cytophagales</taxon>
        <taxon>Cyclobacteriaceae</taxon>
    </lineage>
</organism>
<comment type="caution">
    <text evidence="3">The sequence shown here is derived from an EMBL/GenBank/DDBJ whole genome shotgun (WGS) entry which is preliminary data.</text>
</comment>
<dbReference type="PROSITE" id="PS51257">
    <property type="entry name" value="PROKAR_LIPOPROTEIN"/>
    <property type="match status" value="1"/>
</dbReference>
<dbReference type="STRING" id="1232681.ADIS_4402"/>
<keyword evidence="4" id="KW-1185">Reference proteome</keyword>
<evidence type="ECO:0000313" key="4">
    <source>
        <dbReference type="Proteomes" id="UP000013909"/>
    </source>
</evidence>
<dbReference type="Pfam" id="PF14588">
    <property type="entry name" value="YjgF_endoribonc"/>
    <property type="match status" value="1"/>
</dbReference>
<dbReference type="PANTHER" id="PTHR43760">
    <property type="entry name" value="ENDORIBONUCLEASE-RELATED"/>
    <property type="match status" value="1"/>
</dbReference>
<dbReference type="SUPFAM" id="SSF55298">
    <property type="entry name" value="YjgF-like"/>
    <property type="match status" value="1"/>
</dbReference>
<evidence type="ECO:0000259" key="2">
    <source>
        <dbReference type="Pfam" id="PF14588"/>
    </source>
</evidence>
<protein>
    <submittedName>
        <fullName evidence="3">Endoribonuclease L-PSP</fullName>
    </submittedName>
</protein>
<feature type="domain" description="Endoribonuclease L-PSP/chorismate mutase-like" evidence="2">
    <location>
        <begin position="93"/>
        <end position="186"/>
    </location>
</feature>
<dbReference type="Proteomes" id="UP000013909">
    <property type="component" value="Unassembled WGS sequence"/>
</dbReference>
<gene>
    <name evidence="3" type="ORF">ADIS_4402</name>
</gene>
<evidence type="ECO:0000313" key="3">
    <source>
        <dbReference type="EMBL" id="EON75231.1"/>
    </source>
</evidence>
<dbReference type="Gene3D" id="3.30.1330.40">
    <property type="entry name" value="RutC-like"/>
    <property type="match status" value="1"/>
</dbReference>
<dbReference type="PATRIC" id="fig|1288963.3.peg.4391"/>
<dbReference type="EMBL" id="AQHR01000110">
    <property type="protein sequence ID" value="EON75231.1"/>
    <property type="molecule type" value="Genomic_DNA"/>
</dbReference>
<dbReference type="InterPro" id="IPR035959">
    <property type="entry name" value="RutC-like_sf"/>
</dbReference>
<name>R7ZMA0_9BACT</name>
<accession>R7ZMA0</accession>
<reference evidence="3 4" key="1">
    <citation type="submission" date="2013-02" db="EMBL/GenBank/DDBJ databases">
        <title>A novel strain isolated from Lonar lake, Maharashtra, India.</title>
        <authorList>
            <person name="Singh A."/>
        </authorList>
    </citation>
    <scope>NUCLEOTIDE SEQUENCE [LARGE SCALE GENOMIC DNA]</scope>
    <source>
        <strain evidence="3 4">AK24</strain>
    </source>
</reference>
<evidence type="ECO:0000256" key="1">
    <source>
        <dbReference type="SAM" id="SignalP"/>
    </source>
</evidence>
<sequence length="198" mass="21116">MKLTTKVTMQKVLLSLLVPMLLATACSSEKTETNGQKPPIAINDGVDAEANLKKLGITLIMPNAPTANYLKAKRSGNLVYLAGHGPDRPEGGQVIGRLGEDLELEAGYEAARFTGISLLSSLKAEIGDLNKVKSIVRAQGMVNATAEFKNHSQVINGFSDLMVEVFGEKGKHARAAIGMSSLPNNIAVEIDMIVEVED</sequence>
<feature type="signal peptide" evidence="1">
    <location>
        <begin position="1"/>
        <end position="25"/>
    </location>
</feature>
<dbReference type="PANTHER" id="PTHR43760:SF1">
    <property type="entry name" value="ENDORIBONUCLEASE L-PSP_CHORISMATE MUTASE-LIKE DOMAIN-CONTAINING PROTEIN"/>
    <property type="match status" value="1"/>
</dbReference>
<proteinExistence type="predicted"/>
<dbReference type="AlphaFoldDB" id="R7ZMA0"/>
<feature type="chain" id="PRO_5004450915" evidence="1">
    <location>
        <begin position="26"/>
        <end position="198"/>
    </location>
</feature>
<keyword evidence="1" id="KW-0732">Signal</keyword>
<dbReference type="CDD" id="cd02199">
    <property type="entry name" value="YjgF_YER057c_UK114_like_1"/>
    <property type="match status" value="1"/>
</dbReference>
<dbReference type="InterPro" id="IPR013813">
    <property type="entry name" value="Endoribo_LPSP/chorism_mut-like"/>
</dbReference>
<dbReference type="RefSeq" id="WP_010856515.1">
    <property type="nucleotide sequence ID" value="NZ_AQHR01000110.1"/>
</dbReference>